<evidence type="ECO:0000256" key="1">
    <source>
        <dbReference type="ARBA" id="ARBA00022741"/>
    </source>
</evidence>
<dbReference type="PANTHER" id="PTHR43309:SF3">
    <property type="entry name" value="5-OXOPROLINASE SUBUNIT C"/>
    <property type="match status" value="1"/>
</dbReference>
<keyword evidence="1" id="KW-0547">Nucleotide-binding</keyword>
<dbReference type="GO" id="GO:0016787">
    <property type="term" value="F:hydrolase activity"/>
    <property type="evidence" value="ECO:0007669"/>
    <property type="project" value="UniProtKB-KW"/>
</dbReference>
<dbReference type="InterPro" id="IPR052708">
    <property type="entry name" value="PxpC"/>
</dbReference>
<dbReference type="AlphaFoldDB" id="A0A1M4SF12"/>
<dbReference type="STRING" id="1121391.SAMN02745206_00081"/>
<evidence type="ECO:0000313" key="6">
    <source>
        <dbReference type="Proteomes" id="UP000184076"/>
    </source>
</evidence>
<evidence type="ECO:0000259" key="4">
    <source>
        <dbReference type="SMART" id="SM00797"/>
    </source>
</evidence>
<dbReference type="NCBIfam" id="TIGR00724">
    <property type="entry name" value="urea_amlyse_rel"/>
    <property type="match status" value="1"/>
</dbReference>
<keyword evidence="3" id="KW-0067">ATP-binding</keyword>
<gene>
    <name evidence="5" type="ORF">SAMN02745206_00081</name>
</gene>
<dbReference type="Proteomes" id="UP000184076">
    <property type="component" value="Unassembled WGS sequence"/>
</dbReference>
<dbReference type="SMART" id="SM00797">
    <property type="entry name" value="AHS2"/>
    <property type="match status" value="1"/>
</dbReference>
<accession>A0A1M4SF12</accession>
<dbReference type="RefSeq" id="WP_178371854.1">
    <property type="nucleotide sequence ID" value="NZ_FQVB01000003.1"/>
</dbReference>
<dbReference type="InterPro" id="IPR029000">
    <property type="entry name" value="Cyclophilin-like_dom_sf"/>
</dbReference>
<organism evidence="5 6">
    <name type="scientific">Desulfacinum infernum DSM 9756</name>
    <dbReference type="NCBI Taxonomy" id="1121391"/>
    <lineage>
        <taxon>Bacteria</taxon>
        <taxon>Pseudomonadati</taxon>
        <taxon>Thermodesulfobacteriota</taxon>
        <taxon>Syntrophobacteria</taxon>
        <taxon>Syntrophobacterales</taxon>
        <taxon>Syntrophobacteraceae</taxon>
        <taxon>Desulfacinum</taxon>
    </lineage>
</organism>
<evidence type="ECO:0000256" key="2">
    <source>
        <dbReference type="ARBA" id="ARBA00022801"/>
    </source>
</evidence>
<name>A0A1M4SF12_9BACT</name>
<reference evidence="6" key="1">
    <citation type="submission" date="2016-11" db="EMBL/GenBank/DDBJ databases">
        <authorList>
            <person name="Varghese N."/>
            <person name="Submissions S."/>
        </authorList>
    </citation>
    <scope>NUCLEOTIDE SEQUENCE [LARGE SCALE GENOMIC DNA]</scope>
    <source>
        <strain evidence="6">DSM 9756</strain>
    </source>
</reference>
<evidence type="ECO:0000313" key="5">
    <source>
        <dbReference type="EMBL" id="SHE30786.1"/>
    </source>
</evidence>
<dbReference type="Gene3D" id="2.40.100.10">
    <property type="entry name" value="Cyclophilin-like"/>
    <property type="match status" value="1"/>
</dbReference>
<proteinExistence type="predicted"/>
<dbReference type="InterPro" id="IPR003778">
    <property type="entry name" value="CT_A_B"/>
</dbReference>
<keyword evidence="6" id="KW-1185">Reference proteome</keyword>
<sequence>MNGLRIEDPGPLATVQDAGRLGYQDRGVPACGAMDPAALALGNLLVGNPPGEAGVEISVGGFRAVFLGDCRFAVTGADPVLFLNGTPLEAWRLHFARNGDVLEVSMGAFGARQYLCVGGGIDVPRVLGSKSTYLRGRFGGVEGRALRRGDVLGIGGAGGPTFMDHVPEGLRPAYARNPRVRVVLGPQAERITPETLADFLSGTYTVTARSDRMGIMLEGPRLAHTRGADIISDGIAPGSIQVPGEGLPFILMADRPTTGGYVKAATVISMDIPLVAQLLPGDCLRFERVSIEEARWARLQWAFRVRRFFET</sequence>
<dbReference type="Pfam" id="PF02626">
    <property type="entry name" value="CT_A_B"/>
    <property type="match status" value="1"/>
</dbReference>
<keyword evidence="2" id="KW-0378">Hydrolase</keyword>
<dbReference type="GO" id="GO:0005524">
    <property type="term" value="F:ATP binding"/>
    <property type="evidence" value="ECO:0007669"/>
    <property type="project" value="UniProtKB-KW"/>
</dbReference>
<feature type="domain" description="Carboxyltransferase" evidence="4">
    <location>
        <begin position="25"/>
        <end position="304"/>
    </location>
</feature>
<dbReference type="PANTHER" id="PTHR43309">
    <property type="entry name" value="5-OXOPROLINASE SUBUNIT C"/>
    <property type="match status" value="1"/>
</dbReference>
<protein>
    <submittedName>
        <fullName evidence="5">Biotin-dependent carboxylase uncharacterized domain-containing protein</fullName>
    </submittedName>
</protein>
<dbReference type="SUPFAM" id="SSF50891">
    <property type="entry name" value="Cyclophilin-like"/>
    <property type="match status" value="1"/>
</dbReference>
<dbReference type="EMBL" id="FQVB01000003">
    <property type="protein sequence ID" value="SHE30786.1"/>
    <property type="molecule type" value="Genomic_DNA"/>
</dbReference>
<evidence type="ECO:0000256" key="3">
    <source>
        <dbReference type="ARBA" id="ARBA00022840"/>
    </source>
</evidence>